<feature type="region of interest" description="Disordered" evidence="1">
    <location>
        <begin position="319"/>
        <end position="347"/>
    </location>
</feature>
<feature type="domain" description="ARG and Rhodanese-Phosphatase-superfamily-associated" evidence="2">
    <location>
        <begin position="21"/>
        <end position="313"/>
    </location>
</feature>
<feature type="compositionally biased region" description="Basic residues" evidence="1">
    <location>
        <begin position="328"/>
        <end position="347"/>
    </location>
</feature>
<feature type="region of interest" description="Disordered" evidence="1">
    <location>
        <begin position="136"/>
        <end position="166"/>
    </location>
</feature>
<evidence type="ECO:0000259" key="2">
    <source>
        <dbReference type="Pfam" id="PF20208"/>
    </source>
</evidence>
<dbReference type="Pfam" id="PF20208">
    <property type="entry name" value="ARPP-1"/>
    <property type="match status" value="1"/>
</dbReference>
<evidence type="ECO:0000313" key="3">
    <source>
        <dbReference type="EMBL" id="SVA92136.1"/>
    </source>
</evidence>
<dbReference type="EMBL" id="UINC01022466">
    <property type="protein sequence ID" value="SVA92136.1"/>
    <property type="molecule type" value="Genomic_DNA"/>
</dbReference>
<name>A0A381ZSC7_9ZZZZ</name>
<evidence type="ECO:0000256" key="1">
    <source>
        <dbReference type="SAM" id="MobiDB-lite"/>
    </source>
</evidence>
<sequence>MKSSDMNLTEMNLIQGRIEEVTLGEPIVFGQMAMFPMLDGTDSTADYLTLDESISNGYASVTEIDEDGNVPELNFKNSCEKRIFLMEGEELVGAKQNRTLNLSILVPAEKEITIPVTCVESGRWSYDSPRFKTSNRAHFSRGRREKMASVSNSMNMRHKPEADQSEVWNEISSKAERMKSYSPTSAMGDIFEDHRKRVSDYVKAFTAVEDQAGMLVMVGNDIVGLDLFDSKETFKKLMPKLIRSFALDAIELSTKKPYQLKIKDAEELLKKSAAANVSAHPGIGDGNNIRLQSEEVVGGALVLDYQVIHLSVFRNDDLPESRNYRPGRGSRVRRASHRRGHRRREGL</sequence>
<dbReference type="AlphaFoldDB" id="A0A381ZSC7"/>
<protein>
    <recommendedName>
        <fullName evidence="2">ARG and Rhodanese-Phosphatase-superfamily-associated domain-containing protein</fullName>
    </recommendedName>
</protein>
<dbReference type="InterPro" id="IPR046699">
    <property type="entry name" value="ARPP-1"/>
</dbReference>
<organism evidence="3">
    <name type="scientific">marine metagenome</name>
    <dbReference type="NCBI Taxonomy" id="408172"/>
    <lineage>
        <taxon>unclassified sequences</taxon>
        <taxon>metagenomes</taxon>
        <taxon>ecological metagenomes</taxon>
    </lineage>
</organism>
<reference evidence="3" key="1">
    <citation type="submission" date="2018-05" db="EMBL/GenBank/DDBJ databases">
        <authorList>
            <person name="Lanie J.A."/>
            <person name="Ng W.-L."/>
            <person name="Kazmierczak K.M."/>
            <person name="Andrzejewski T.M."/>
            <person name="Davidsen T.M."/>
            <person name="Wayne K.J."/>
            <person name="Tettelin H."/>
            <person name="Glass J.I."/>
            <person name="Rusch D."/>
            <person name="Podicherti R."/>
            <person name="Tsui H.-C.T."/>
            <person name="Winkler M.E."/>
        </authorList>
    </citation>
    <scope>NUCLEOTIDE SEQUENCE</scope>
</reference>
<proteinExistence type="predicted"/>
<gene>
    <name evidence="3" type="ORF">METZ01_LOCUS144990</name>
</gene>
<accession>A0A381ZSC7</accession>